<keyword evidence="8 11" id="KW-0456">Lyase</keyword>
<dbReference type="EMBL" id="CP021255">
    <property type="protein sequence ID" value="AVD71783.1"/>
    <property type="molecule type" value="Genomic_DNA"/>
</dbReference>
<comment type="catalytic activity">
    <reaction evidence="11">
        <text>a 1,2-diacyl-sn-glycero-3-phospho-L-serine + H(+) = a 1,2-diacyl-sn-glycero-3-phosphoethanolamine + CO2</text>
        <dbReference type="Rhea" id="RHEA:20828"/>
        <dbReference type="ChEBI" id="CHEBI:15378"/>
        <dbReference type="ChEBI" id="CHEBI:16526"/>
        <dbReference type="ChEBI" id="CHEBI:57262"/>
        <dbReference type="ChEBI" id="CHEBI:64612"/>
        <dbReference type="EC" id="4.1.1.65"/>
    </reaction>
</comment>
<evidence type="ECO:0000256" key="5">
    <source>
        <dbReference type="ARBA" id="ARBA00023136"/>
    </source>
</evidence>
<dbReference type="InterPro" id="IPR003817">
    <property type="entry name" value="PS_Dcarbxylase"/>
</dbReference>
<dbReference type="PANTHER" id="PTHR35809:SF1">
    <property type="entry name" value="ARCHAETIDYLSERINE DECARBOXYLASE PROENZYME-RELATED"/>
    <property type="match status" value="1"/>
</dbReference>
<keyword evidence="7 11" id="KW-0594">Phospholipid biosynthesis</keyword>
<proteinExistence type="inferred from homology"/>
<dbReference type="RefSeq" id="WP_104937015.1">
    <property type="nucleotide sequence ID" value="NZ_CP021255.1"/>
</dbReference>
<keyword evidence="3 11" id="KW-0210">Decarboxylase</keyword>
<comment type="function">
    <text evidence="11">Catalyzes the formation of phosphatidylethanolamine (PtdEtn) from phosphatidylserine (PtdSer).</text>
</comment>
<comment type="PTM">
    <text evidence="11">Is synthesized initially as an inactive proenzyme. Formation of the active enzyme involves a self-maturation process in which the active site pyruvoyl group is generated from an internal serine residue via an autocatalytic post-translational modification. Two non-identical subunits are generated from the proenzyme in this reaction, and the pyruvate is formed at the N-terminus of the alpha chain, which is derived from the carboxyl end of the proenzyme. The post-translation cleavage follows an unusual pathway, termed non-hydrolytic serinolysis, in which the side chain hydroxyl group of the serine supplies its oxygen atom to form the C-terminus of the beta chain, while the remainder of the serine residue undergoes an oxidative deamination to produce ammonia and the pyruvoyl prosthetic group on the alpha chain.</text>
</comment>
<accession>A0A2L1GQ31</accession>
<feature type="chain" id="PRO_5023499972" description="Phosphatidylserine decarboxylase beta chain" evidence="11">
    <location>
        <begin position="1"/>
        <end position="182"/>
    </location>
</feature>
<evidence type="ECO:0000256" key="4">
    <source>
        <dbReference type="ARBA" id="ARBA00023098"/>
    </source>
</evidence>
<dbReference type="GO" id="GO:0006646">
    <property type="term" value="P:phosphatidylethanolamine biosynthetic process"/>
    <property type="evidence" value="ECO:0007669"/>
    <property type="project" value="UniProtKB-UniRule"/>
</dbReference>
<evidence type="ECO:0000256" key="12">
    <source>
        <dbReference type="SAM" id="Phobius"/>
    </source>
</evidence>
<name>A0A2L1GQ31_9BACT</name>
<dbReference type="NCBIfam" id="NF003678">
    <property type="entry name" value="PRK05305.1-2"/>
    <property type="match status" value="1"/>
</dbReference>
<comment type="subunit">
    <text evidence="11">Heterodimer of a large membrane-associated beta subunit and a small pyruvoyl-containing alpha subunit.</text>
</comment>
<keyword evidence="2 11" id="KW-0444">Lipid biosynthesis</keyword>
<dbReference type="GO" id="GO:0005886">
    <property type="term" value="C:plasma membrane"/>
    <property type="evidence" value="ECO:0007669"/>
    <property type="project" value="UniProtKB-SubCell"/>
</dbReference>
<keyword evidence="12" id="KW-0812">Transmembrane</keyword>
<evidence type="ECO:0000313" key="14">
    <source>
        <dbReference type="Proteomes" id="UP000239867"/>
    </source>
</evidence>
<keyword evidence="1 11" id="KW-1003">Cell membrane</keyword>
<evidence type="ECO:0000256" key="8">
    <source>
        <dbReference type="ARBA" id="ARBA00023239"/>
    </source>
</evidence>
<feature type="modified residue" description="Pyruvic acid (Ser); by autocatalysis" evidence="11">
    <location>
        <position position="183"/>
    </location>
</feature>
<protein>
    <recommendedName>
        <fullName evidence="11">Phosphatidylserine decarboxylase proenzyme</fullName>
        <ecNumber evidence="11">4.1.1.65</ecNumber>
    </recommendedName>
    <component>
        <recommendedName>
            <fullName evidence="11">Phosphatidylserine decarboxylase alpha chain</fullName>
        </recommendedName>
    </component>
    <component>
        <recommendedName>
            <fullName evidence="11">Phosphatidylserine decarboxylase beta chain</fullName>
        </recommendedName>
    </component>
</protein>
<keyword evidence="9 11" id="KW-1208">Phospholipid metabolism</keyword>
<dbReference type="Proteomes" id="UP000239867">
    <property type="component" value="Chromosome"/>
</dbReference>
<feature type="active site" description="Schiff-base intermediate with substrate; via pyruvic acid" evidence="11">
    <location>
        <position position="183"/>
    </location>
</feature>
<gene>
    <name evidence="11" type="primary">psd</name>
    <name evidence="13" type="ORF">CAY53_10170</name>
</gene>
<evidence type="ECO:0000256" key="11">
    <source>
        <dbReference type="HAMAP-Rule" id="MF_00664"/>
    </source>
</evidence>
<evidence type="ECO:0000256" key="3">
    <source>
        <dbReference type="ARBA" id="ARBA00022793"/>
    </source>
</evidence>
<keyword evidence="5 11" id="KW-0472">Membrane</keyword>
<feature type="transmembrane region" description="Helical" evidence="12">
    <location>
        <begin position="20"/>
        <end position="49"/>
    </location>
</feature>
<comment type="subcellular location">
    <subcellularLocation>
        <location evidence="11">Cell membrane</location>
        <topology evidence="11">Peripheral membrane protein</topology>
    </subcellularLocation>
</comment>
<reference evidence="13 14" key="1">
    <citation type="journal article" date="2018" name="MBio">
        <title>Insights into the evolution of host association through the isolation and characterization of a novel human periodontal pathobiont, Desulfobulbus oralis.</title>
        <authorList>
            <person name="Cross K.L."/>
            <person name="Chirania P."/>
            <person name="Xiong W."/>
            <person name="Beall C.J."/>
            <person name="Elkins J.G."/>
            <person name="Giannone R.J."/>
            <person name="Griffen A.L."/>
            <person name="Guss A.M."/>
            <person name="Hettich R.L."/>
            <person name="Joshi S.S."/>
            <person name="Mokrzan E.M."/>
            <person name="Martin R.K."/>
            <person name="Zhulin I.B."/>
            <person name="Leys E.J."/>
            <person name="Podar M."/>
        </authorList>
    </citation>
    <scope>NUCLEOTIDE SEQUENCE [LARGE SCALE GENOMIC DNA]</scope>
    <source>
        <strain evidence="13 14">ORNL</strain>
    </source>
</reference>
<evidence type="ECO:0000313" key="13">
    <source>
        <dbReference type="EMBL" id="AVD71783.1"/>
    </source>
</evidence>
<evidence type="ECO:0000256" key="10">
    <source>
        <dbReference type="ARBA" id="ARBA00023317"/>
    </source>
</evidence>
<evidence type="ECO:0000256" key="2">
    <source>
        <dbReference type="ARBA" id="ARBA00022516"/>
    </source>
</evidence>
<keyword evidence="14" id="KW-1185">Reference proteome</keyword>
<evidence type="ECO:0000256" key="6">
    <source>
        <dbReference type="ARBA" id="ARBA00023145"/>
    </source>
</evidence>
<keyword evidence="6 11" id="KW-0865">Zymogen</keyword>
<evidence type="ECO:0000256" key="9">
    <source>
        <dbReference type="ARBA" id="ARBA00023264"/>
    </source>
</evidence>
<keyword evidence="4 11" id="KW-0443">Lipid metabolism</keyword>
<feature type="site" description="Cleavage (non-hydrolytic); by autocatalysis" evidence="11">
    <location>
        <begin position="182"/>
        <end position="183"/>
    </location>
</feature>
<keyword evidence="10 11" id="KW-0670">Pyruvate</keyword>
<organism evidence="13 14">
    <name type="scientific">Desulfobulbus oralis</name>
    <dbReference type="NCBI Taxonomy" id="1986146"/>
    <lineage>
        <taxon>Bacteria</taxon>
        <taxon>Pseudomonadati</taxon>
        <taxon>Thermodesulfobacteriota</taxon>
        <taxon>Desulfobulbia</taxon>
        <taxon>Desulfobulbales</taxon>
        <taxon>Desulfobulbaceae</taxon>
        <taxon>Desulfobulbus</taxon>
    </lineage>
</organism>
<dbReference type="PANTHER" id="PTHR35809">
    <property type="entry name" value="ARCHAETIDYLSERINE DECARBOXYLASE PROENZYME-RELATED"/>
    <property type="match status" value="1"/>
</dbReference>
<dbReference type="OrthoDB" id="9790893at2"/>
<sequence>MQSEQIPVARESVPFLGLGALSTLVLALLGYSVPALICLAASGFVLYFFRDPVRVLPEGENTIVSPADGRIIRVEEVADNRFLHGQALKVSIFMNLFNVHVNRIPYAGTVEAVRLQAGRFYAADRIKAELHNEYCALLMGTQDGGRYAVVQVAGLVARRIVCRAETGDQLRAGQRYGLIRFGSRLDLYLPPATAIAVQIGDRVRAGESLLGHWPVQAGPAATTS</sequence>
<dbReference type="GO" id="GO:0004609">
    <property type="term" value="F:phosphatidylserine decarboxylase activity"/>
    <property type="evidence" value="ECO:0007669"/>
    <property type="project" value="UniProtKB-UniRule"/>
</dbReference>
<evidence type="ECO:0000256" key="7">
    <source>
        <dbReference type="ARBA" id="ARBA00023209"/>
    </source>
</evidence>
<keyword evidence="12" id="KW-1133">Transmembrane helix</keyword>
<dbReference type="Pfam" id="PF02666">
    <property type="entry name" value="PS_Dcarbxylase"/>
    <property type="match status" value="1"/>
</dbReference>
<comment type="similarity">
    <text evidence="11">Belongs to the phosphatidylserine decarboxylase family. PSD-A subfamily.</text>
</comment>
<evidence type="ECO:0000256" key="1">
    <source>
        <dbReference type="ARBA" id="ARBA00022475"/>
    </source>
</evidence>
<dbReference type="HAMAP" id="MF_00664">
    <property type="entry name" value="PS_decarb_PSD_A"/>
    <property type="match status" value="1"/>
</dbReference>
<dbReference type="EC" id="4.1.1.65" evidence="11"/>
<comment type="pathway">
    <text evidence="11">Phospholipid metabolism; phosphatidylethanolamine biosynthesis; phosphatidylethanolamine from CDP-diacylglycerol: step 2/2.</text>
</comment>
<dbReference type="InterPro" id="IPR033175">
    <property type="entry name" value="PSD-A"/>
</dbReference>
<comment type="cofactor">
    <cofactor evidence="11">
        <name>pyruvate</name>
        <dbReference type="ChEBI" id="CHEBI:15361"/>
    </cofactor>
    <text evidence="11">Binds 1 pyruvoyl group covalently per subunit.</text>
</comment>
<dbReference type="UniPathway" id="UPA00558">
    <property type="reaction ID" value="UER00616"/>
</dbReference>
<dbReference type="KEGG" id="deo:CAY53_10170"/>
<dbReference type="AlphaFoldDB" id="A0A2L1GQ31"/>
<feature type="chain" id="PRO_5023499971" description="Phosphatidylserine decarboxylase alpha chain" evidence="11">
    <location>
        <begin position="183"/>
        <end position="224"/>
    </location>
</feature>